<dbReference type="STRING" id="655015.B1812_07910"/>
<dbReference type="GO" id="GO:0051537">
    <property type="term" value="F:2 iron, 2 sulfur cluster binding"/>
    <property type="evidence" value="ECO:0007669"/>
    <property type="project" value="TreeGrafter"/>
</dbReference>
<sequence>MILVSESAVAAVKDAMEKAGQLEGGLRILVKQGGCAGYQYVVDLDREQRTDDIIVEAGGVRILIDPASSPWLQGMTLGYKRGLEGEGFTFENPNASSTCGCQKSFN</sequence>
<accession>A0A1W6MTU1</accession>
<dbReference type="InterPro" id="IPR016092">
    <property type="entry name" value="ATAP"/>
</dbReference>
<dbReference type="OrthoDB" id="9801228at2"/>
<protein>
    <submittedName>
        <fullName evidence="2">Iron-sulfur cluster assembly accessory protein</fullName>
    </submittedName>
</protein>
<reference evidence="2 3" key="1">
    <citation type="submission" date="2017-02" db="EMBL/GenBank/DDBJ databases">
        <authorList>
            <person name="Peterson S.W."/>
        </authorList>
    </citation>
    <scope>NUCLEOTIDE SEQUENCE [LARGE SCALE GENOMIC DNA]</scope>
    <source>
        <strain evidence="2 3">S285</strain>
    </source>
</reference>
<dbReference type="GO" id="GO:0051539">
    <property type="term" value="F:4 iron, 4 sulfur cluster binding"/>
    <property type="evidence" value="ECO:0007669"/>
    <property type="project" value="TreeGrafter"/>
</dbReference>
<feature type="domain" description="Core" evidence="1">
    <location>
        <begin position="2"/>
        <end position="103"/>
    </location>
</feature>
<organism evidence="2 3">
    <name type="scientific">Methylocystis bryophila</name>
    <dbReference type="NCBI Taxonomy" id="655015"/>
    <lineage>
        <taxon>Bacteria</taxon>
        <taxon>Pseudomonadati</taxon>
        <taxon>Pseudomonadota</taxon>
        <taxon>Alphaproteobacteria</taxon>
        <taxon>Hyphomicrobiales</taxon>
        <taxon>Methylocystaceae</taxon>
        <taxon>Methylocystis</taxon>
    </lineage>
</organism>
<evidence type="ECO:0000313" key="3">
    <source>
        <dbReference type="Proteomes" id="UP000193978"/>
    </source>
</evidence>
<dbReference type="Gene3D" id="2.60.300.12">
    <property type="entry name" value="HesB-like domain"/>
    <property type="match status" value="1"/>
</dbReference>
<gene>
    <name evidence="2" type="ORF">B1812_07910</name>
</gene>
<dbReference type="EMBL" id="CP019948">
    <property type="protein sequence ID" value="ARN81008.1"/>
    <property type="molecule type" value="Genomic_DNA"/>
</dbReference>
<dbReference type="Pfam" id="PF01521">
    <property type="entry name" value="Fe-S_biosyn"/>
    <property type="match status" value="1"/>
</dbReference>
<dbReference type="KEGG" id="mbry:B1812_07910"/>
<dbReference type="Proteomes" id="UP000193978">
    <property type="component" value="Chromosome"/>
</dbReference>
<dbReference type="InterPro" id="IPR000361">
    <property type="entry name" value="ATAP_core_dom"/>
</dbReference>
<evidence type="ECO:0000259" key="1">
    <source>
        <dbReference type="Pfam" id="PF01521"/>
    </source>
</evidence>
<dbReference type="RefSeq" id="WP_085771097.1">
    <property type="nucleotide sequence ID" value="NZ_AP027149.1"/>
</dbReference>
<dbReference type="NCBIfam" id="TIGR00049">
    <property type="entry name" value="iron-sulfur cluster assembly accessory protein"/>
    <property type="match status" value="1"/>
</dbReference>
<dbReference type="PANTHER" id="PTHR43011">
    <property type="entry name" value="IRON-SULFUR CLUSTER ASSEMBLY 2 HOMOLOG, MITOCHONDRIAL"/>
    <property type="match status" value="1"/>
</dbReference>
<keyword evidence="3" id="KW-1185">Reference proteome</keyword>
<dbReference type="InterPro" id="IPR035903">
    <property type="entry name" value="HesB-like_dom_sf"/>
</dbReference>
<proteinExistence type="predicted"/>
<dbReference type="PANTHER" id="PTHR43011:SF1">
    <property type="entry name" value="IRON-SULFUR CLUSTER ASSEMBLY 2 HOMOLOG, MITOCHONDRIAL"/>
    <property type="match status" value="1"/>
</dbReference>
<evidence type="ECO:0000313" key="2">
    <source>
        <dbReference type="EMBL" id="ARN81008.1"/>
    </source>
</evidence>
<dbReference type="GO" id="GO:0016226">
    <property type="term" value="P:iron-sulfur cluster assembly"/>
    <property type="evidence" value="ECO:0007669"/>
    <property type="project" value="InterPro"/>
</dbReference>
<dbReference type="SUPFAM" id="SSF89360">
    <property type="entry name" value="HesB-like domain"/>
    <property type="match status" value="1"/>
</dbReference>
<dbReference type="AlphaFoldDB" id="A0A1W6MTU1"/>
<dbReference type="GO" id="GO:0005506">
    <property type="term" value="F:iron ion binding"/>
    <property type="evidence" value="ECO:0007669"/>
    <property type="project" value="TreeGrafter"/>
</dbReference>
<name>A0A1W6MTU1_9HYPH</name>